<feature type="transmembrane region" description="Helical" evidence="1">
    <location>
        <begin position="207"/>
        <end position="228"/>
    </location>
</feature>
<dbReference type="RefSeq" id="WP_185794862.1">
    <property type="nucleotide sequence ID" value="NZ_JACMYH010000004.1"/>
</dbReference>
<reference evidence="2 3" key="1">
    <citation type="submission" date="2020-08" db="EMBL/GenBank/DDBJ databases">
        <title>Pseudomonas sp. nov.</title>
        <authorList>
            <person name="Gieschler S."/>
            <person name="Fiedler G."/>
            <person name="Brinks E."/>
            <person name="Boehnlein C."/>
            <person name="Franz C.M.A.P."/>
            <person name="Kabisch J."/>
        </authorList>
    </citation>
    <scope>NUCLEOTIDE SEQUENCE [LARGE SCALE GENOMIC DNA]</scope>
    <source>
        <strain evidence="2 3">MBT-2</strain>
    </source>
</reference>
<accession>A0A7X1G8K8</accession>
<evidence type="ECO:0000313" key="3">
    <source>
        <dbReference type="Proteomes" id="UP000546173"/>
    </source>
</evidence>
<keyword evidence="1" id="KW-0812">Transmembrane</keyword>
<comment type="caution">
    <text evidence="2">The sequence shown here is derived from an EMBL/GenBank/DDBJ whole genome shotgun (WGS) entry which is preliminary data.</text>
</comment>
<evidence type="ECO:0000256" key="1">
    <source>
        <dbReference type="SAM" id="Phobius"/>
    </source>
</evidence>
<name>A0A7X1G8K8_9PSED</name>
<keyword evidence="3" id="KW-1185">Reference proteome</keyword>
<evidence type="ECO:0000313" key="2">
    <source>
        <dbReference type="EMBL" id="MBC2679699.1"/>
    </source>
</evidence>
<feature type="transmembrane region" description="Helical" evidence="1">
    <location>
        <begin position="63"/>
        <end position="82"/>
    </location>
</feature>
<feature type="transmembrane region" description="Helical" evidence="1">
    <location>
        <begin position="166"/>
        <end position="187"/>
    </location>
</feature>
<dbReference type="Proteomes" id="UP000546173">
    <property type="component" value="Unassembled WGS sequence"/>
</dbReference>
<gene>
    <name evidence="2" type="ORF">H7993_14980</name>
</gene>
<keyword evidence="1" id="KW-0472">Membrane</keyword>
<feature type="transmembrane region" description="Helical" evidence="1">
    <location>
        <begin position="20"/>
        <end position="43"/>
    </location>
</feature>
<dbReference type="EMBL" id="JACMYH010000004">
    <property type="protein sequence ID" value="MBC2679699.1"/>
    <property type="molecule type" value="Genomic_DNA"/>
</dbReference>
<protein>
    <submittedName>
        <fullName evidence="2">Uncharacterized protein</fullName>
    </submittedName>
</protein>
<proteinExistence type="predicted"/>
<keyword evidence="1" id="KW-1133">Transmembrane helix</keyword>
<organism evidence="2 3">
    <name type="scientific">Pseudomonas baltica</name>
    <dbReference type="NCBI Taxonomy" id="2762576"/>
    <lineage>
        <taxon>Bacteria</taxon>
        <taxon>Pseudomonadati</taxon>
        <taxon>Pseudomonadota</taxon>
        <taxon>Gammaproteobacteria</taxon>
        <taxon>Pseudomonadales</taxon>
        <taxon>Pseudomonadaceae</taxon>
        <taxon>Pseudomonas</taxon>
    </lineage>
</organism>
<sequence>MQAISDKIRHYRKTFRPPVFYAMGSLVLWLSLVLVALILSLVLSDLYIRLAGNTFLLSSHSQFSLLLAELPALLGLGQAYYLGRARRYRLYNPNAISFGFRRSFSNLTNEKTAYLKKIFRIEDDLMRLAAELVDEWEWREKIKLRCKETWLIRASGFFRLPSASNFAAYVTGILAVVAGIVIATMTPDAVFGSINDYVDIALAMTELFWLVIIITVCVLPCAVILGSLKLVGDVLLESINDQYLSNTAFYRFVAEVLELHDLGDRLLLRKTVGWAYWSVRVLVSPIHELPKIRRGIRRAKRLHRPRYTHHLQ</sequence>
<dbReference type="AlphaFoldDB" id="A0A7X1G8K8"/>